<feature type="transmembrane region" description="Helical" evidence="6">
    <location>
        <begin position="154"/>
        <end position="181"/>
    </location>
</feature>
<accession>A0AAV4E7W4</accession>
<dbReference type="Pfam" id="PF03706">
    <property type="entry name" value="LPG_synthase_TM"/>
    <property type="match status" value="1"/>
</dbReference>
<keyword evidence="4 6" id="KW-1133">Transmembrane helix</keyword>
<feature type="transmembrane region" description="Helical" evidence="6">
    <location>
        <begin position="230"/>
        <end position="255"/>
    </location>
</feature>
<evidence type="ECO:0000256" key="3">
    <source>
        <dbReference type="ARBA" id="ARBA00022692"/>
    </source>
</evidence>
<feature type="transmembrane region" description="Helical" evidence="6">
    <location>
        <begin position="294"/>
        <end position="315"/>
    </location>
</feature>
<evidence type="ECO:0000256" key="2">
    <source>
        <dbReference type="ARBA" id="ARBA00022475"/>
    </source>
</evidence>
<feature type="transmembrane region" description="Helical" evidence="6">
    <location>
        <begin position="5"/>
        <end position="22"/>
    </location>
</feature>
<evidence type="ECO:0000256" key="6">
    <source>
        <dbReference type="RuleBase" id="RU363042"/>
    </source>
</evidence>
<keyword evidence="6" id="KW-0046">Antibiotic resistance</keyword>
<comment type="catalytic activity">
    <reaction evidence="6">
        <text>L-lysyl-tRNA(Lys) + a 1,2-diacyl-sn-glycero-3-phospho-(1'-sn-glycerol) = a 1,2-diacyl-sn-glycero-3-phospho-1'-(3'-O-L-lysyl)-sn-glycerol + tRNA(Lys)</text>
        <dbReference type="Rhea" id="RHEA:10668"/>
        <dbReference type="Rhea" id="RHEA-COMP:9696"/>
        <dbReference type="Rhea" id="RHEA-COMP:9697"/>
        <dbReference type="ChEBI" id="CHEBI:64716"/>
        <dbReference type="ChEBI" id="CHEBI:75792"/>
        <dbReference type="ChEBI" id="CHEBI:78442"/>
        <dbReference type="ChEBI" id="CHEBI:78529"/>
        <dbReference type="EC" id="2.3.2.3"/>
    </reaction>
</comment>
<comment type="subcellular location">
    <subcellularLocation>
        <location evidence="1 6">Cell membrane</location>
        <topology evidence="1 6">Multi-pass membrane protein</topology>
    </subcellularLocation>
</comment>
<dbReference type="InterPro" id="IPR022791">
    <property type="entry name" value="L-PG_synthase/AglD"/>
</dbReference>
<dbReference type="PANTHER" id="PTHR37693:SF1">
    <property type="entry name" value="INTEGRAL MEMBRANE PROTEIN"/>
    <property type="match status" value="1"/>
</dbReference>
<keyword evidence="3 6" id="KW-0812">Transmembrane</keyword>
<comment type="caution">
    <text evidence="7">The sequence shown here is derived from an EMBL/GenBank/DDBJ whole genome shotgun (WGS) entry which is preliminary data.</text>
</comment>
<dbReference type="KEGG" id="lhd:HUO_03440"/>
<dbReference type="NCBIfam" id="TIGR00374">
    <property type="entry name" value="flippase-like domain"/>
    <property type="match status" value="1"/>
</dbReference>
<dbReference type="RefSeq" id="WP_020829374.1">
    <property type="nucleotide sequence ID" value="NZ_AP023028.1"/>
</dbReference>
<evidence type="ECO:0000313" key="7">
    <source>
        <dbReference type="EMBL" id="GFP13244.1"/>
    </source>
</evidence>
<evidence type="ECO:0000256" key="4">
    <source>
        <dbReference type="ARBA" id="ARBA00022989"/>
    </source>
</evidence>
<keyword evidence="6" id="KW-0808">Transferase</keyword>
<keyword evidence="2" id="KW-1003">Cell membrane</keyword>
<name>A0AAV4E7W4_LACHE</name>
<dbReference type="EC" id="2.3.2.3" evidence="6"/>
<dbReference type="GO" id="GO:0050071">
    <property type="term" value="F:phosphatidylglycerol lysyltransferase activity"/>
    <property type="evidence" value="ECO:0007669"/>
    <property type="project" value="UniProtKB-EC"/>
</dbReference>
<keyword evidence="5 6" id="KW-0472">Membrane</keyword>
<dbReference type="EMBL" id="BLYV01000241">
    <property type="protein sequence ID" value="GFP13244.1"/>
    <property type="molecule type" value="Genomic_DNA"/>
</dbReference>
<proteinExistence type="inferred from homology"/>
<organism evidence="7 8">
    <name type="scientific">Lactobacillus helveticus</name>
    <name type="common">Lactobacillus suntoryeus</name>
    <dbReference type="NCBI Taxonomy" id="1587"/>
    <lineage>
        <taxon>Bacteria</taxon>
        <taxon>Bacillati</taxon>
        <taxon>Bacillota</taxon>
        <taxon>Bacilli</taxon>
        <taxon>Lactobacillales</taxon>
        <taxon>Lactobacillaceae</taxon>
        <taxon>Lactobacillus</taxon>
    </lineage>
</organism>
<evidence type="ECO:0000256" key="1">
    <source>
        <dbReference type="ARBA" id="ARBA00004651"/>
    </source>
</evidence>
<evidence type="ECO:0000256" key="5">
    <source>
        <dbReference type="ARBA" id="ARBA00023136"/>
    </source>
</evidence>
<comment type="similarity">
    <text evidence="6">Belongs to the LPG synthase family.</text>
</comment>
<comment type="function">
    <text evidence="6">Catalyzes the transfer of a lysyl group from L-lysyl-tRNA(Lys) to membrane-bound phosphatidylglycerol (PG), which produces lysylphosphatidylglycerol (LPG), a major component of the bacterial membrane with a positive net charge. LPG synthesis contributes to bacterial virulence as it is involved in the resistance mechanism against cationic antimicrobial peptides (CAMP) produces by the host's immune system (defensins, cathelicidins) and by the competing microorganisms.</text>
</comment>
<protein>
    <recommendedName>
        <fullName evidence="6">Phosphatidylglycerol lysyltransferase</fullName>
        <ecNumber evidence="6">2.3.2.3</ecNumber>
    </recommendedName>
    <alternativeName>
        <fullName evidence="6">Lysylphosphatidylglycerol synthase</fullName>
    </alternativeName>
</protein>
<gene>
    <name evidence="6 7" type="primary">mprF</name>
    <name evidence="7" type="ORF">LHEJCM1062_11160</name>
</gene>
<dbReference type="Proteomes" id="UP000630086">
    <property type="component" value="Unassembled WGS sequence"/>
</dbReference>
<feature type="transmembrane region" description="Helical" evidence="6">
    <location>
        <begin position="321"/>
        <end position="337"/>
    </location>
</feature>
<feature type="transmembrane region" description="Helical" evidence="6">
    <location>
        <begin position="125"/>
        <end position="148"/>
    </location>
</feature>
<feature type="transmembrane region" description="Helical" evidence="6">
    <location>
        <begin position="261"/>
        <end position="282"/>
    </location>
</feature>
<sequence length="347" mass="39119">MNKKHLWGILIVLAISAFVLYMDLKSTPLSEILKAAHGLNIVALIMVFGLMLLSYVCEAGILATLAHRKEEPKRSAWSFLRIPIIQALFNAITPMSTGGQPSQLAAMIQMGMEGGRSTSILLMKFIIYQIVVLFAYVFTIIFGFHMVMTKFAGLAIFIAIGFLIHVSSIIFLLAIMFAYHFTKNATNALMNLLEKFFKKERVEKWRAATLEKIDTFYAESQKLKKEKKKLIVASILTVLQLLFFYSIPFMVLTALNVPCSWANVTQMNIMIIMFMAIIPIPGASGGAEYSFQTLFSTFVSSFSTFVSSHGALILAMFIWRFSTYFFGMILGIFGWIFKPKKDKKFGK</sequence>
<feature type="transmembrane region" description="Helical" evidence="6">
    <location>
        <begin position="42"/>
        <end position="65"/>
    </location>
</feature>
<dbReference type="GO" id="GO:0006629">
    <property type="term" value="P:lipid metabolic process"/>
    <property type="evidence" value="ECO:0007669"/>
    <property type="project" value="UniProtKB-KW"/>
</dbReference>
<dbReference type="GO" id="GO:0046677">
    <property type="term" value="P:response to antibiotic"/>
    <property type="evidence" value="ECO:0007669"/>
    <property type="project" value="UniProtKB-KW"/>
</dbReference>
<dbReference type="GO" id="GO:0005886">
    <property type="term" value="C:plasma membrane"/>
    <property type="evidence" value="ECO:0007669"/>
    <property type="project" value="UniProtKB-SubCell"/>
</dbReference>
<dbReference type="PANTHER" id="PTHR37693">
    <property type="entry name" value="PHOSPHATIDYLGLYCEROL LYSYLTRANSFERASE"/>
    <property type="match status" value="1"/>
</dbReference>
<reference evidence="7" key="1">
    <citation type="submission" date="2020-07" db="EMBL/GenBank/DDBJ databases">
        <title>Draft genome sequence of Lactobacillus helveticus strain JCM 1062.</title>
        <authorList>
            <person name="Endo A."/>
            <person name="Maeno S."/>
            <person name="Kido Y."/>
        </authorList>
    </citation>
    <scope>NUCLEOTIDE SEQUENCE</scope>
    <source>
        <strain evidence="7">JCM 1062</strain>
    </source>
</reference>
<keyword evidence="6" id="KW-0443">Lipid metabolism</keyword>
<evidence type="ECO:0000313" key="8">
    <source>
        <dbReference type="Proteomes" id="UP000630086"/>
    </source>
</evidence>
<dbReference type="AlphaFoldDB" id="A0AAV4E7W4"/>